<dbReference type="EMBL" id="CP126211">
    <property type="protein sequence ID" value="WIA13107.1"/>
    <property type="molecule type" value="Genomic_DNA"/>
</dbReference>
<proteinExistence type="predicted"/>
<evidence type="ECO:0000313" key="3">
    <source>
        <dbReference type="Proteomes" id="UP001244341"/>
    </source>
</evidence>
<keyword evidence="3" id="KW-1185">Reference proteome</keyword>
<feature type="chain" id="PRO_5047549353" description="Secreted protein" evidence="1">
    <location>
        <begin position="20"/>
        <end position="69"/>
    </location>
</feature>
<reference evidence="2 3" key="1">
    <citation type="submission" date="2023-05" db="EMBL/GenBank/DDBJ databases">
        <title>A 100% complete, gapless, phased diploid assembly of the Scenedesmus obliquus UTEX 3031 genome.</title>
        <authorList>
            <person name="Biondi T.C."/>
            <person name="Hanschen E.R."/>
            <person name="Kwon T."/>
            <person name="Eng W."/>
            <person name="Kruse C.P.S."/>
            <person name="Koehler S.I."/>
            <person name="Kunde Y."/>
            <person name="Gleasner C.D."/>
            <person name="You Mak K.T."/>
            <person name="Polle J."/>
            <person name="Hovde B.T."/>
            <person name="Starkenburg S.R."/>
        </authorList>
    </citation>
    <scope>NUCLEOTIDE SEQUENCE [LARGE SCALE GENOMIC DNA]</scope>
    <source>
        <strain evidence="2 3">DOE0152z</strain>
    </source>
</reference>
<keyword evidence="1" id="KW-0732">Signal</keyword>
<sequence length="69" mass="7399">MHQHFWPGLFILLVTLVEAASESSSTGTAEYNHARYSGGAAEIAGVWQRTGKQYSCRRRGCGSAGGIVL</sequence>
<evidence type="ECO:0000256" key="1">
    <source>
        <dbReference type="SAM" id="SignalP"/>
    </source>
</evidence>
<gene>
    <name evidence="2" type="ORF">OEZ85_006706</name>
</gene>
<dbReference type="Proteomes" id="UP001244341">
    <property type="component" value="Chromosome 4b"/>
</dbReference>
<evidence type="ECO:0008006" key="4">
    <source>
        <dbReference type="Google" id="ProtNLM"/>
    </source>
</evidence>
<organism evidence="2 3">
    <name type="scientific">Tetradesmus obliquus</name>
    <name type="common">Green alga</name>
    <name type="synonym">Acutodesmus obliquus</name>
    <dbReference type="NCBI Taxonomy" id="3088"/>
    <lineage>
        <taxon>Eukaryota</taxon>
        <taxon>Viridiplantae</taxon>
        <taxon>Chlorophyta</taxon>
        <taxon>core chlorophytes</taxon>
        <taxon>Chlorophyceae</taxon>
        <taxon>CS clade</taxon>
        <taxon>Sphaeropleales</taxon>
        <taxon>Scenedesmaceae</taxon>
        <taxon>Tetradesmus</taxon>
    </lineage>
</organism>
<feature type="signal peptide" evidence="1">
    <location>
        <begin position="1"/>
        <end position="19"/>
    </location>
</feature>
<evidence type="ECO:0000313" key="2">
    <source>
        <dbReference type="EMBL" id="WIA13107.1"/>
    </source>
</evidence>
<protein>
    <recommendedName>
        <fullName evidence="4">Secreted protein</fullName>
    </recommendedName>
</protein>
<name>A0ABY8TVT6_TETOB</name>
<accession>A0ABY8TVT6</accession>